<dbReference type="PANTHER" id="PTHR35587:SF3">
    <property type="entry name" value="EXPRESSED PROTEIN"/>
    <property type="match status" value="1"/>
</dbReference>
<evidence type="ECO:0000313" key="2">
    <source>
        <dbReference type="EMBL" id="KPM45281.1"/>
    </source>
</evidence>
<feature type="compositionally biased region" description="Basic and acidic residues" evidence="1">
    <location>
        <begin position="39"/>
        <end position="52"/>
    </location>
</feature>
<sequence length="191" mass="20997">MALITSDRIDEQPDTPSITTKSTAKQTEGGPLTGNEKAVLAREQHGRGKSSTENDAETAEPISQKTQTENPTTKPIFNTTKSRRRRKPTTESTAQSQAADEENTPKEKSRKQKPRRVDNARESARGTNSGSPQDKPGFNLRWAPQQRRPAAMQSTPAKSKSGAPAIRLELNLDIEIQLKAKIRGDITLTLL</sequence>
<accession>A0A0P7BJB6</accession>
<feature type="compositionally biased region" description="Basic and acidic residues" evidence="1">
    <location>
        <begin position="115"/>
        <end position="124"/>
    </location>
</feature>
<dbReference type="PANTHER" id="PTHR35587">
    <property type="entry name" value="EXPRESSED PROTEIN"/>
    <property type="match status" value="1"/>
</dbReference>
<proteinExistence type="predicted"/>
<keyword evidence="3" id="KW-1185">Reference proteome</keyword>
<feature type="compositionally biased region" description="Polar residues" evidence="1">
    <location>
        <begin position="14"/>
        <end position="26"/>
    </location>
</feature>
<gene>
    <name evidence="2" type="ORF">AK830_g1271</name>
</gene>
<dbReference type="EMBL" id="LKCW01000009">
    <property type="protein sequence ID" value="KPM45281.1"/>
    <property type="molecule type" value="Genomic_DNA"/>
</dbReference>
<evidence type="ECO:0000256" key="1">
    <source>
        <dbReference type="SAM" id="MobiDB-lite"/>
    </source>
</evidence>
<dbReference type="AlphaFoldDB" id="A0A0P7BJB6"/>
<reference evidence="2 3" key="1">
    <citation type="submission" date="2015-09" db="EMBL/GenBank/DDBJ databases">
        <title>Draft genome of a European isolate of the apple canker pathogen Neonectria ditissima.</title>
        <authorList>
            <person name="Gomez-Cortecero A."/>
            <person name="Harrison R.J."/>
            <person name="Armitage A.D."/>
        </authorList>
    </citation>
    <scope>NUCLEOTIDE SEQUENCE [LARGE SCALE GENOMIC DNA]</scope>
    <source>
        <strain evidence="2 3">R09/05</strain>
    </source>
</reference>
<organism evidence="2 3">
    <name type="scientific">Neonectria ditissima</name>
    <dbReference type="NCBI Taxonomy" id="78410"/>
    <lineage>
        <taxon>Eukaryota</taxon>
        <taxon>Fungi</taxon>
        <taxon>Dikarya</taxon>
        <taxon>Ascomycota</taxon>
        <taxon>Pezizomycotina</taxon>
        <taxon>Sordariomycetes</taxon>
        <taxon>Hypocreomycetidae</taxon>
        <taxon>Hypocreales</taxon>
        <taxon>Nectriaceae</taxon>
        <taxon>Neonectria</taxon>
    </lineage>
</organism>
<feature type="compositionally biased region" description="Polar residues" evidence="1">
    <location>
        <begin position="61"/>
        <end position="78"/>
    </location>
</feature>
<dbReference type="OrthoDB" id="2873061at2759"/>
<protein>
    <submittedName>
        <fullName evidence="2">Uncharacterized protein</fullName>
    </submittedName>
</protein>
<feature type="region of interest" description="Disordered" evidence="1">
    <location>
        <begin position="1"/>
        <end position="164"/>
    </location>
</feature>
<name>A0A0P7BJB6_9HYPO</name>
<comment type="caution">
    <text evidence="2">The sequence shown here is derived from an EMBL/GenBank/DDBJ whole genome shotgun (WGS) entry which is preliminary data.</text>
</comment>
<dbReference type="Proteomes" id="UP000050424">
    <property type="component" value="Unassembled WGS sequence"/>
</dbReference>
<evidence type="ECO:0000313" key="3">
    <source>
        <dbReference type="Proteomes" id="UP000050424"/>
    </source>
</evidence>